<accession>A0A4Q4ZDU7</accession>
<organism evidence="1 2">
    <name type="scientific">Nocardioides guangzhouensis</name>
    <dbReference type="NCBI Taxonomy" id="2497878"/>
    <lineage>
        <taxon>Bacteria</taxon>
        <taxon>Bacillati</taxon>
        <taxon>Actinomycetota</taxon>
        <taxon>Actinomycetes</taxon>
        <taxon>Propionibacteriales</taxon>
        <taxon>Nocardioidaceae</taxon>
        <taxon>Nocardioides</taxon>
    </lineage>
</organism>
<name>A0A4Q4ZDU7_9ACTN</name>
<proteinExistence type="predicted"/>
<evidence type="ECO:0000313" key="1">
    <source>
        <dbReference type="EMBL" id="RYP85825.1"/>
    </source>
</evidence>
<dbReference type="EMBL" id="SDKM01000014">
    <property type="protein sequence ID" value="RYP85825.1"/>
    <property type="molecule type" value="Genomic_DNA"/>
</dbReference>
<sequence>MLAAGILLVVALVLIVATALLLRSWGRAESQTEERLHDPQVHTIVYAIPNGVDPVVFKTALSHAGFTSVTELVGGNERLLVECPEPQRARLRSVLESVHPAGLSSAVAGSDHVVFEDER</sequence>
<evidence type="ECO:0000313" key="2">
    <source>
        <dbReference type="Proteomes" id="UP000295198"/>
    </source>
</evidence>
<dbReference type="RefSeq" id="WP_134717146.1">
    <property type="nucleotide sequence ID" value="NZ_SDKM01000014.1"/>
</dbReference>
<dbReference type="OrthoDB" id="3786896at2"/>
<dbReference type="AlphaFoldDB" id="A0A4Q4ZDU7"/>
<dbReference type="Proteomes" id="UP000295198">
    <property type="component" value="Unassembled WGS sequence"/>
</dbReference>
<protein>
    <submittedName>
        <fullName evidence="1">Uncharacterized protein</fullName>
    </submittedName>
</protein>
<keyword evidence="2" id="KW-1185">Reference proteome</keyword>
<reference evidence="1 2" key="1">
    <citation type="submission" date="2019-01" db="EMBL/GenBank/DDBJ databases">
        <title>Nocardioides guangzhouensis sp. nov., an actinobacterium isolated from soil.</title>
        <authorList>
            <person name="Fu Y."/>
            <person name="Cai Y."/>
            <person name="Lin Z."/>
            <person name="Chen P."/>
        </authorList>
    </citation>
    <scope>NUCLEOTIDE SEQUENCE [LARGE SCALE GENOMIC DNA]</scope>
    <source>
        <strain evidence="1 2">130</strain>
    </source>
</reference>
<comment type="caution">
    <text evidence="1">The sequence shown here is derived from an EMBL/GenBank/DDBJ whole genome shotgun (WGS) entry which is preliminary data.</text>
</comment>
<gene>
    <name evidence="1" type="ORF">EKO23_10940</name>
</gene>